<dbReference type="Proteomes" id="UP000256845">
    <property type="component" value="Unassembled WGS sequence"/>
</dbReference>
<dbReference type="AlphaFoldDB" id="A0A3D9HK35"/>
<dbReference type="Gene3D" id="3.30.1330.40">
    <property type="entry name" value="RutC-like"/>
    <property type="match status" value="1"/>
</dbReference>
<reference evidence="2 3" key="1">
    <citation type="submission" date="2018-07" db="EMBL/GenBank/DDBJ databases">
        <title>Genomic Encyclopedia of Type Strains, Phase III (KMG-III): the genomes of soil and plant-associated and newly described type strains.</title>
        <authorList>
            <person name="Whitman W."/>
        </authorList>
    </citation>
    <scope>NUCLEOTIDE SEQUENCE [LARGE SCALE GENOMIC DNA]</scope>
    <source>
        <strain evidence="2 3">CECT 8488</strain>
    </source>
</reference>
<dbReference type="OrthoDB" id="9806350at2"/>
<dbReference type="InterPro" id="IPR035959">
    <property type="entry name" value="RutC-like_sf"/>
</dbReference>
<comment type="caution">
    <text evidence="2">The sequence shown here is derived from an EMBL/GenBank/DDBJ whole genome shotgun (WGS) entry which is preliminary data.</text>
</comment>
<proteinExistence type="predicted"/>
<dbReference type="PANTHER" id="PTHR43760:SF1">
    <property type="entry name" value="ENDORIBONUCLEASE L-PSP_CHORISMATE MUTASE-LIKE DOMAIN-CONTAINING PROTEIN"/>
    <property type="match status" value="1"/>
</dbReference>
<dbReference type="PANTHER" id="PTHR43760">
    <property type="entry name" value="ENDORIBONUCLEASE-RELATED"/>
    <property type="match status" value="1"/>
</dbReference>
<dbReference type="RefSeq" id="WP_115937070.1">
    <property type="nucleotide sequence ID" value="NZ_QRDW01000005.1"/>
</dbReference>
<name>A0A3D9HK35_9PROT</name>
<sequence length="154" mass="16496">MAGQIEARIQELGLELPEAPKPAGSYIQHYQSGNLIFVAGQIPFWNGEVKFQGKVGPDFSLEEGQEAARVCALNILAQAKDALGDLDKIKRIVKLSGFVNCPTDFDAHPKVINGASDLMGEIFGEKGKHTRIALGAGSLPLNVAVEIDAIIEVE</sequence>
<dbReference type="Pfam" id="PF14588">
    <property type="entry name" value="YjgF_endoribonc"/>
    <property type="match status" value="1"/>
</dbReference>
<evidence type="ECO:0000313" key="3">
    <source>
        <dbReference type="Proteomes" id="UP000256845"/>
    </source>
</evidence>
<dbReference type="EMBL" id="QRDW01000005">
    <property type="protein sequence ID" value="RED49824.1"/>
    <property type="molecule type" value="Genomic_DNA"/>
</dbReference>
<feature type="domain" description="Endoribonuclease L-PSP/chorismate mutase-like" evidence="1">
    <location>
        <begin position="6"/>
        <end position="144"/>
    </location>
</feature>
<gene>
    <name evidence="2" type="ORF">DFP90_105196</name>
</gene>
<organism evidence="2 3">
    <name type="scientific">Aestuariispira insulae</name>
    <dbReference type="NCBI Taxonomy" id="1461337"/>
    <lineage>
        <taxon>Bacteria</taxon>
        <taxon>Pseudomonadati</taxon>
        <taxon>Pseudomonadota</taxon>
        <taxon>Alphaproteobacteria</taxon>
        <taxon>Rhodospirillales</taxon>
        <taxon>Kiloniellaceae</taxon>
        <taxon>Aestuariispira</taxon>
    </lineage>
</organism>
<evidence type="ECO:0000313" key="2">
    <source>
        <dbReference type="EMBL" id="RED49824.1"/>
    </source>
</evidence>
<accession>A0A3D9HK35</accession>
<protein>
    <submittedName>
        <fullName evidence="2">Enamine deaminase RidA (YjgF/YER057c/UK114 family)</fullName>
    </submittedName>
</protein>
<dbReference type="SUPFAM" id="SSF55298">
    <property type="entry name" value="YjgF-like"/>
    <property type="match status" value="1"/>
</dbReference>
<dbReference type="CDD" id="cd02199">
    <property type="entry name" value="YjgF_YER057c_UK114_like_1"/>
    <property type="match status" value="1"/>
</dbReference>
<dbReference type="InterPro" id="IPR013813">
    <property type="entry name" value="Endoribo_LPSP/chorism_mut-like"/>
</dbReference>
<evidence type="ECO:0000259" key="1">
    <source>
        <dbReference type="Pfam" id="PF14588"/>
    </source>
</evidence>
<keyword evidence="3" id="KW-1185">Reference proteome</keyword>